<sequence>MIGDLLLTWISENGSGTIANFRARAAWLARTENVDLHESATGRWLRDVASLGHCEVDWKTGKWSVAPPVITRLPFADGLAILVGARRPRLVRALEEGGIYTEHATRPGSERDIPAPHTIFIPYERASDLEEAAAILGATYTGCAAAGIAALLRTPPPLSPSAPPAYDSPFEQLVSFGPHTWVQASSRDPRLPDGLFREQINGRWRHTLRRDGNWYATDFSHGLFAELARRGETVVRWRSDSDRRTSTGTVIVDWGAPLPPLHSRALVLCSGFVPRFGVNAETVLYDNVPREIATQVADSLGQTMESASEQEGTAFT</sequence>
<reference evidence="1 2" key="1">
    <citation type="submission" date="2014-07" db="EMBL/GenBank/DDBJ databases">
        <title>Genome Sequencing of Dermacoccus nishinomiyaensis.</title>
        <authorList>
            <person name="Hong K.W."/>
            <person name="Chan K.G."/>
        </authorList>
    </citation>
    <scope>NUCLEOTIDE SEQUENCE [LARGE SCALE GENOMIC DNA]</scope>
    <source>
        <strain evidence="1 2">M25</strain>
    </source>
</reference>
<evidence type="ECO:0000313" key="2">
    <source>
        <dbReference type="Proteomes" id="UP000027986"/>
    </source>
</evidence>
<dbReference type="Proteomes" id="UP000027986">
    <property type="component" value="Chromosome"/>
</dbReference>
<dbReference type="HOGENOM" id="CLU_882544_0_0_11"/>
<gene>
    <name evidence="1" type="ORF">HX89_06990</name>
</gene>
<dbReference type="AlphaFoldDB" id="A0A075JKV1"/>
<keyword evidence="2" id="KW-1185">Reference proteome</keyword>
<organism evidence="1 2">
    <name type="scientific">Dermacoccus nishinomiyaensis</name>
    <dbReference type="NCBI Taxonomy" id="1274"/>
    <lineage>
        <taxon>Bacteria</taxon>
        <taxon>Bacillati</taxon>
        <taxon>Actinomycetota</taxon>
        <taxon>Actinomycetes</taxon>
        <taxon>Micrococcales</taxon>
        <taxon>Dermacoccaceae</taxon>
        <taxon>Dermacoccus</taxon>
    </lineage>
</organism>
<protein>
    <submittedName>
        <fullName evidence="1">Uncharacterized protein</fullName>
    </submittedName>
</protein>
<dbReference type="eggNOG" id="ENOG5032XPE">
    <property type="taxonomic scope" value="Bacteria"/>
</dbReference>
<dbReference type="OrthoDB" id="7056088at2"/>
<proteinExistence type="predicted"/>
<dbReference type="RefSeq" id="WP_038567987.1">
    <property type="nucleotide sequence ID" value="NZ_CP008889.1"/>
</dbReference>
<dbReference type="KEGG" id="dni:HX89_06990"/>
<dbReference type="EMBL" id="CP008889">
    <property type="protein sequence ID" value="AIF40723.1"/>
    <property type="molecule type" value="Genomic_DNA"/>
</dbReference>
<name>A0A075JKV1_9MICO</name>
<dbReference type="GeneID" id="41840904"/>
<accession>A0A075JKV1</accession>
<evidence type="ECO:0000313" key="1">
    <source>
        <dbReference type="EMBL" id="AIF40723.1"/>
    </source>
</evidence>